<feature type="domain" description="Acyl-CoA oxidase/dehydrogenase middle" evidence="13">
    <location>
        <begin position="151"/>
        <end position="259"/>
    </location>
</feature>
<dbReference type="InterPro" id="IPR009100">
    <property type="entry name" value="AcylCoA_DH/oxidase_NM_dom_sf"/>
</dbReference>
<dbReference type="EMBL" id="MPUH01002060">
    <property type="protein sequence ID" value="OMJ65561.1"/>
    <property type="molecule type" value="Genomic_DNA"/>
</dbReference>
<dbReference type="Pfam" id="PF02770">
    <property type="entry name" value="Acyl-CoA_dh_M"/>
    <property type="match status" value="1"/>
</dbReference>
<comment type="subcellular location">
    <subcellularLocation>
        <location evidence="2">Peroxisome</location>
    </subcellularLocation>
</comment>
<keyword evidence="9" id="KW-0576">Peroxisome</keyword>
<proteinExistence type="inferred from homology"/>
<dbReference type="PANTHER" id="PTHR10909:SF352">
    <property type="entry name" value="ACYL-COENZYME A OXIDASE-LIKE PROTEIN"/>
    <property type="match status" value="1"/>
</dbReference>
<reference evidence="15 16" key="1">
    <citation type="submission" date="2016-11" db="EMBL/GenBank/DDBJ databases">
        <title>The macronuclear genome of Stentor coeruleus: a giant cell with tiny introns.</title>
        <authorList>
            <person name="Slabodnick M."/>
            <person name="Ruby J.G."/>
            <person name="Reiff S.B."/>
            <person name="Swart E.C."/>
            <person name="Gosai S."/>
            <person name="Prabakaran S."/>
            <person name="Witkowska E."/>
            <person name="Larue G.E."/>
            <person name="Fisher S."/>
            <person name="Freeman R.M."/>
            <person name="Gunawardena J."/>
            <person name="Chu W."/>
            <person name="Stover N.A."/>
            <person name="Gregory B.D."/>
            <person name="Nowacki M."/>
            <person name="Derisi J."/>
            <person name="Roy S.W."/>
            <person name="Marshall W.F."/>
            <person name="Sood P."/>
        </authorList>
    </citation>
    <scope>NUCLEOTIDE SEQUENCE [LARGE SCALE GENOMIC DNA]</scope>
    <source>
        <strain evidence="15">WM001</strain>
    </source>
</reference>
<dbReference type="GO" id="GO:0003997">
    <property type="term" value="F:acyl-CoA oxidase activity"/>
    <property type="evidence" value="ECO:0007669"/>
    <property type="project" value="InterPro"/>
</dbReference>
<dbReference type="Pfam" id="PF22924">
    <property type="entry name" value="ACOX_C_alpha1"/>
    <property type="match status" value="1"/>
</dbReference>
<dbReference type="GO" id="GO:0071949">
    <property type="term" value="F:FAD binding"/>
    <property type="evidence" value="ECO:0007669"/>
    <property type="project" value="InterPro"/>
</dbReference>
<comment type="caution">
    <text evidence="15">The sequence shown here is derived from an EMBL/GenBank/DDBJ whole genome shotgun (WGS) entry which is preliminary data.</text>
</comment>
<feature type="binding site" evidence="11">
    <location>
        <position position="155"/>
    </location>
    <ligand>
        <name>FAD</name>
        <dbReference type="ChEBI" id="CHEBI:57692"/>
    </ligand>
</feature>
<evidence type="ECO:0000259" key="12">
    <source>
        <dbReference type="Pfam" id="PF01756"/>
    </source>
</evidence>
<dbReference type="InterPro" id="IPR036250">
    <property type="entry name" value="AcylCo_DH-like_C"/>
</dbReference>
<evidence type="ECO:0000256" key="8">
    <source>
        <dbReference type="ARBA" id="ARBA00023098"/>
    </source>
</evidence>
<dbReference type="InterPro" id="IPR012258">
    <property type="entry name" value="Acyl-CoA_oxidase"/>
</dbReference>
<organism evidence="15 16">
    <name type="scientific">Stentor coeruleus</name>
    <dbReference type="NCBI Taxonomy" id="5963"/>
    <lineage>
        <taxon>Eukaryota</taxon>
        <taxon>Sar</taxon>
        <taxon>Alveolata</taxon>
        <taxon>Ciliophora</taxon>
        <taxon>Postciliodesmatophora</taxon>
        <taxon>Heterotrichea</taxon>
        <taxon>Heterotrichida</taxon>
        <taxon>Stentoridae</taxon>
        <taxon>Stentor</taxon>
    </lineage>
</organism>
<evidence type="ECO:0000256" key="9">
    <source>
        <dbReference type="ARBA" id="ARBA00023140"/>
    </source>
</evidence>
<evidence type="ECO:0000256" key="1">
    <source>
        <dbReference type="ARBA" id="ARBA00001974"/>
    </source>
</evidence>
<evidence type="ECO:0000256" key="3">
    <source>
        <dbReference type="ARBA" id="ARBA00006288"/>
    </source>
</evidence>
<evidence type="ECO:0000259" key="13">
    <source>
        <dbReference type="Pfam" id="PF02770"/>
    </source>
</evidence>
<dbReference type="InterPro" id="IPR002655">
    <property type="entry name" value="Acyl-CoA_oxidase_C"/>
</dbReference>
<dbReference type="GO" id="GO:0005777">
    <property type="term" value="C:peroxisome"/>
    <property type="evidence" value="ECO:0007669"/>
    <property type="project" value="UniProtKB-SubCell"/>
</dbReference>
<evidence type="ECO:0000256" key="4">
    <source>
        <dbReference type="ARBA" id="ARBA00022630"/>
    </source>
</evidence>
<evidence type="ECO:0000313" key="16">
    <source>
        <dbReference type="Proteomes" id="UP000187209"/>
    </source>
</evidence>
<name>A0A1R2AM02_9CILI</name>
<dbReference type="GO" id="GO:0005504">
    <property type="term" value="F:fatty acid binding"/>
    <property type="evidence" value="ECO:0007669"/>
    <property type="project" value="TreeGrafter"/>
</dbReference>
<dbReference type="SUPFAM" id="SSF56645">
    <property type="entry name" value="Acyl-CoA dehydrogenase NM domain-like"/>
    <property type="match status" value="1"/>
</dbReference>
<dbReference type="Gene3D" id="1.20.140.10">
    <property type="entry name" value="Butyryl-CoA Dehydrogenase, subunit A, domain 3"/>
    <property type="match status" value="2"/>
</dbReference>
<protein>
    <recommendedName>
        <fullName evidence="10">Acyl-coenzyme A oxidase</fullName>
    </recommendedName>
</protein>
<dbReference type="Proteomes" id="UP000187209">
    <property type="component" value="Unassembled WGS sequence"/>
</dbReference>
<evidence type="ECO:0000256" key="2">
    <source>
        <dbReference type="ARBA" id="ARBA00004275"/>
    </source>
</evidence>
<dbReference type="PANTHER" id="PTHR10909">
    <property type="entry name" value="ELECTRON TRANSPORT OXIDOREDUCTASE"/>
    <property type="match status" value="1"/>
</dbReference>
<dbReference type="GO" id="GO:0055088">
    <property type="term" value="P:lipid homeostasis"/>
    <property type="evidence" value="ECO:0007669"/>
    <property type="project" value="TreeGrafter"/>
</dbReference>
<evidence type="ECO:0000256" key="6">
    <source>
        <dbReference type="ARBA" id="ARBA00022832"/>
    </source>
</evidence>
<accession>A0A1R2AM02</accession>
<dbReference type="AlphaFoldDB" id="A0A1R2AM02"/>
<sequence>MALRLSVIESHLTIPSQVNPLDNFSKEKINISLLQAEYYKPKPEITYKFNELIENNPLFDLNGHMEKSREEQRELILRQILYLYPKLYASFDLTDSINRCLCGFAMSGFDLTLSGRYSVHSVLYMETLEFLGTEKHKPIIEKSLMLKEYGSFSMTEISHGSNVAGLETTALYDHSSREFIINSPSPTSAKFWIGGMANTSTMTIVFAQLIIEKKNYGIHAFIIRVRDSNHDPVEGIHIGDCGAKSGLTGIDNGFILFQNLRVPYDALLDRLSKITPEGKYKSSFKNNEKRFGIMLSGLTGGRTGILGSTEVNLRNALTIAIRYGAIRLQFGGEKEKPILTYPTHKYRLMPLLAKCFAARMNFKLIINLYTEAKELIKKDPENLKVSELHGLLSIFKYLNSRYSQDGIQECREACGGHGYSAYSGFSRLRGVNDAHHTWDGDNNVLIQQCSRFLLKNILHSFKGNPIISSYVSFISASKTCITHESLTCPQDLISLLEYRCHYYMNKCMSRLQSQTNPDTKIVWANSQVHHMNNLSISFGELVAAKELLKFANELKVKCQHTGNEVEKIFKLFSLSVLEKDHIGFSDKEHKLIEEKVVEMCDVVATNCVKIIDAIALPDHVLGSVLGYSDGKVYERYMRVVESAPGCYGKPSWIHLIDDMKKAF</sequence>
<feature type="domain" description="Acyl-CoA oxidase C-alpha1" evidence="14">
    <location>
        <begin position="297"/>
        <end position="454"/>
    </location>
</feature>
<feature type="domain" description="Acyl-CoA oxidase C-terminal" evidence="12">
    <location>
        <begin position="489"/>
        <end position="658"/>
    </location>
</feature>
<evidence type="ECO:0000313" key="15">
    <source>
        <dbReference type="EMBL" id="OMJ65561.1"/>
    </source>
</evidence>
<feature type="binding site" evidence="11">
    <location>
        <position position="194"/>
    </location>
    <ligand>
        <name>FAD</name>
        <dbReference type="ChEBI" id="CHEBI:57692"/>
    </ligand>
</feature>
<evidence type="ECO:0000259" key="14">
    <source>
        <dbReference type="Pfam" id="PF22924"/>
    </source>
</evidence>
<keyword evidence="7" id="KW-0560">Oxidoreductase</keyword>
<evidence type="ECO:0000256" key="7">
    <source>
        <dbReference type="ARBA" id="ARBA00023002"/>
    </source>
</evidence>
<comment type="similarity">
    <text evidence="3 10">Belongs to the acyl-CoA oxidase family.</text>
</comment>
<dbReference type="SUPFAM" id="SSF47203">
    <property type="entry name" value="Acyl-CoA dehydrogenase C-terminal domain-like"/>
    <property type="match status" value="2"/>
</dbReference>
<keyword evidence="4 10" id="KW-0285">Flavoprotein</keyword>
<comment type="cofactor">
    <cofactor evidence="1">
        <name>FAD</name>
        <dbReference type="ChEBI" id="CHEBI:57692"/>
    </cofactor>
</comment>
<dbReference type="FunFam" id="1.20.140.10:FF:000010">
    <property type="entry name" value="Acyl-coenzyme A oxidase"/>
    <property type="match status" value="1"/>
</dbReference>
<dbReference type="PIRSF" id="PIRSF000168">
    <property type="entry name" value="Acyl-CoA_oxidase"/>
    <property type="match status" value="1"/>
</dbReference>
<evidence type="ECO:0000256" key="5">
    <source>
        <dbReference type="ARBA" id="ARBA00022827"/>
    </source>
</evidence>
<keyword evidence="5 10" id="KW-0274">FAD</keyword>
<gene>
    <name evidence="15" type="ORF">SteCoe_37990</name>
</gene>
<dbReference type="Pfam" id="PF01756">
    <property type="entry name" value="ACOX"/>
    <property type="match status" value="1"/>
</dbReference>
<keyword evidence="16" id="KW-1185">Reference proteome</keyword>
<dbReference type="InterPro" id="IPR006091">
    <property type="entry name" value="Acyl-CoA_Oxase/DH_mid-dom"/>
</dbReference>
<evidence type="ECO:0000256" key="10">
    <source>
        <dbReference type="PIRNR" id="PIRNR000168"/>
    </source>
</evidence>
<dbReference type="FunFam" id="2.40.110.10:FF:000005">
    <property type="entry name" value="Acyl-coenzyme A oxidase"/>
    <property type="match status" value="1"/>
</dbReference>
<keyword evidence="6" id="KW-0276">Fatty acid metabolism</keyword>
<dbReference type="InterPro" id="IPR055060">
    <property type="entry name" value="ACOX_C_alpha1"/>
</dbReference>
<dbReference type="Gene3D" id="2.40.110.10">
    <property type="entry name" value="Butyryl-CoA Dehydrogenase, subunit A, domain 2"/>
    <property type="match status" value="1"/>
</dbReference>
<dbReference type="GO" id="GO:0033540">
    <property type="term" value="P:fatty acid beta-oxidation using acyl-CoA oxidase"/>
    <property type="evidence" value="ECO:0007669"/>
    <property type="project" value="TreeGrafter"/>
</dbReference>
<keyword evidence="8" id="KW-0443">Lipid metabolism</keyword>
<evidence type="ECO:0000256" key="11">
    <source>
        <dbReference type="PIRSR" id="PIRSR000168-2"/>
    </source>
</evidence>
<dbReference type="InterPro" id="IPR046373">
    <property type="entry name" value="Acyl-CoA_Oxase/DH_mid-dom_sf"/>
</dbReference>
<dbReference type="OrthoDB" id="434460at2759"/>